<reference evidence="3 4" key="1">
    <citation type="submission" date="2019-06" db="EMBL/GenBank/DDBJ databases">
        <title>YIM 131921 draft genome.</title>
        <authorList>
            <person name="Jiang L."/>
        </authorList>
    </citation>
    <scope>NUCLEOTIDE SEQUENCE [LARGE SCALE GENOMIC DNA]</scope>
    <source>
        <strain evidence="3 4">YIM 131921</strain>
    </source>
</reference>
<organism evidence="3 4">
    <name type="scientific">Rubellimicrobium rubrum</name>
    <dbReference type="NCBI Taxonomy" id="2585369"/>
    <lineage>
        <taxon>Bacteria</taxon>
        <taxon>Pseudomonadati</taxon>
        <taxon>Pseudomonadota</taxon>
        <taxon>Alphaproteobacteria</taxon>
        <taxon>Rhodobacterales</taxon>
        <taxon>Roseobacteraceae</taxon>
        <taxon>Rubellimicrobium</taxon>
    </lineage>
</organism>
<evidence type="ECO:0000256" key="1">
    <source>
        <dbReference type="ARBA" id="ARBA00006817"/>
    </source>
</evidence>
<dbReference type="OrthoDB" id="9805228at2"/>
<evidence type="ECO:0000313" key="3">
    <source>
        <dbReference type="EMBL" id="TNC52929.1"/>
    </source>
</evidence>
<proteinExistence type="inferred from homology"/>
<accession>A0A5C4N754</accession>
<sequence>MADLTLNRIFKAPRSKVWECWTNAEHLKKWFVPPPAELPEAIIEPHTGGRFYTVIRYQGQDMPGDGVILEAVPNERLVFTNILAPGWKPATNVDLPFTATIEFFDHPEGTEYRVTARHPDEETARKHEEMGFSQGWGTAADQLGRLAESL</sequence>
<dbReference type="RefSeq" id="WP_139074805.1">
    <property type="nucleotide sequence ID" value="NZ_VDFU01000001.1"/>
</dbReference>
<dbReference type="AlphaFoldDB" id="A0A5C4N754"/>
<comment type="similarity">
    <text evidence="1">Belongs to the AHA1 family.</text>
</comment>
<feature type="domain" description="Activator of Hsp90 ATPase homologue 1/2-like C-terminal" evidence="2">
    <location>
        <begin position="11"/>
        <end position="147"/>
    </location>
</feature>
<dbReference type="Pfam" id="PF08327">
    <property type="entry name" value="AHSA1"/>
    <property type="match status" value="1"/>
</dbReference>
<dbReference type="Gene3D" id="3.30.530.20">
    <property type="match status" value="1"/>
</dbReference>
<dbReference type="Proteomes" id="UP000305887">
    <property type="component" value="Unassembled WGS sequence"/>
</dbReference>
<evidence type="ECO:0000259" key="2">
    <source>
        <dbReference type="Pfam" id="PF08327"/>
    </source>
</evidence>
<dbReference type="InterPro" id="IPR013538">
    <property type="entry name" value="ASHA1/2-like_C"/>
</dbReference>
<protein>
    <submittedName>
        <fullName evidence="3">Polyketide cyclase</fullName>
    </submittedName>
</protein>
<keyword evidence="4" id="KW-1185">Reference proteome</keyword>
<dbReference type="InterPro" id="IPR023393">
    <property type="entry name" value="START-like_dom_sf"/>
</dbReference>
<gene>
    <name evidence="3" type="ORF">FHG66_01145</name>
</gene>
<dbReference type="CDD" id="cd08896">
    <property type="entry name" value="SRPBCC_CalC_Aha1-like_3"/>
    <property type="match status" value="1"/>
</dbReference>
<comment type="caution">
    <text evidence="3">The sequence shown here is derived from an EMBL/GenBank/DDBJ whole genome shotgun (WGS) entry which is preliminary data.</text>
</comment>
<evidence type="ECO:0000313" key="4">
    <source>
        <dbReference type="Proteomes" id="UP000305887"/>
    </source>
</evidence>
<dbReference type="EMBL" id="VDFU01000001">
    <property type="protein sequence ID" value="TNC52929.1"/>
    <property type="molecule type" value="Genomic_DNA"/>
</dbReference>
<dbReference type="SUPFAM" id="SSF55961">
    <property type="entry name" value="Bet v1-like"/>
    <property type="match status" value="1"/>
</dbReference>
<name>A0A5C4N754_9RHOB</name>